<proteinExistence type="predicted"/>
<organism evidence="2 3">
    <name type="scientific">Rhodohalobacter sulfatireducens</name>
    <dbReference type="NCBI Taxonomy" id="2911366"/>
    <lineage>
        <taxon>Bacteria</taxon>
        <taxon>Pseudomonadati</taxon>
        <taxon>Balneolota</taxon>
        <taxon>Balneolia</taxon>
        <taxon>Balneolales</taxon>
        <taxon>Balneolaceae</taxon>
        <taxon>Rhodohalobacter</taxon>
    </lineage>
</organism>
<evidence type="ECO:0000256" key="1">
    <source>
        <dbReference type="SAM" id="MobiDB-lite"/>
    </source>
</evidence>
<dbReference type="Proteomes" id="UP001165366">
    <property type="component" value="Unassembled WGS sequence"/>
</dbReference>
<feature type="compositionally biased region" description="Gly residues" evidence="1">
    <location>
        <begin position="8"/>
        <end position="17"/>
    </location>
</feature>
<accession>A0ABS9KJL4</accession>
<reference evidence="2" key="1">
    <citation type="submission" date="2022-01" db="EMBL/GenBank/DDBJ databases">
        <authorList>
            <person name="Wang Y."/>
        </authorList>
    </citation>
    <scope>NUCLEOTIDE SEQUENCE</scope>
    <source>
        <strain evidence="2">WB101</strain>
    </source>
</reference>
<reference evidence="2" key="2">
    <citation type="submission" date="2024-05" db="EMBL/GenBank/DDBJ databases">
        <title>Rhodohalobacter halophilus gen. nov., sp. nov., a moderately halophilic member of the family Balneolaceae.</title>
        <authorList>
            <person name="Xia J."/>
        </authorList>
    </citation>
    <scope>NUCLEOTIDE SEQUENCE</scope>
    <source>
        <strain evidence="2">WB101</strain>
    </source>
</reference>
<evidence type="ECO:0000313" key="2">
    <source>
        <dbReference type="EMBL" id="MCG2591055.1"/>
    </source>
</evidence>
<name>A0ABS9KJL4_9BACT</name>
<feature type="region of interest" description="Disordered" evidence="1">
    <location>
        <begin position="1"/>
        <end position="21"/>
    </location>
</feature>
<protein>
    <submittedName>
        <fullName evidence="2">Uncharacterized protein</fullName>
    </submittedName>
</protein>
<dbReference type="EMBL" id="JAKLWS010000061">
    <property type="protein sequence ID" value="MCG2591055.1"/>
    <property type="molecule type" value="Genomic_DNA"/>
</dbReference>
<keyword evidence="3" id="KW-1185">Reference proteome</keyword>
<comment type="caution">
    <text evidence="2">The sequence shown here is derived from an EMBL/GenBank/DDBJ whole genome shotgun (WGS) entry which is preliminary data.</text>
</comment>
<sequence>MNRPRRFGAGGERGGTLGLNEKRPQRVSADTAANLYNSLFPKRTAD</sequence>
<evidence type="ECO:0000313" key="3">
    <source>
        <dbReference type="Proteomes" id="UP001165366"/>
    </source>
</evidence>
<gene>
    <name evidence="2" type="ORF">L6773_20965</name>
</gene>